<feature type="domain" description="Response regulatory" evidence="7">
    <location>
        <begin position="8"/>
        <end position="124"/>
    </location>
</feature>
<reference evidence="9" key="1">
    <citation type="submission" date="2023-12" db="EMBL/GenBank/DDBJ databases">
        <title>Novel species in genus Nocardioides.</title>
        <authorList>
            <person name="Zhou H."/>
        </authorList>
    </citation>
    <scope>NUCLEOTIDE SEQUENCE [LARGE SCALE GENOMIC DNA]</scope>
    <source>
        <strain evidence="9">HM61</strain>
    </source>
</reference>
<keyword evidence="1 5" id="KW-0597">Phosphoprotein</keyword>
<name>A0ABZ0ZRC8_9ACTN</name>
<evidence type="ECO:0000256" key="3">
    <source>
        <dbReference type="ARBA" id="ARBA00023125"/>
    </source>
</evidence>
<dbReference type="SMART" id="SM00448">
    <property type="entry name" value="REC"/>
    <property type="match status" value="1"/>
</dbReference>
<evidence type="ECO:0000256" key="2">
    <source>
        <dbReference type="ARBA" id="ARBA00023015"/>
    </source>
</evidence>
<dbReference type="InterPro" id="IPR001789">
    <property type="entry name" value="Sig_transdc_resp-reg_receiver"/>
</dbReference>
<gene>
    <name evidence="8" type="ORF">SHK19_20995</name>
</gene>
<evidence type="ECO:0000256" key="4">
    <source>
        <dbReference type="ARBA" id="ARBA00023163"/>
    </source>
</evidence>
<feature type="modified residue" description="4-aspartylphosphate" evidence="5">
    <location>
        <position position="59"/>
    </location>
</feature>
<keyword evidence="2" id="KW-0805">Transcription regulation</keyword>
<dbReference type="PROSITE" id="PS50043">
    <property type="entry name" value="HTH_LUXR_2"/>
    <property type="match status" value="1"/>
</dbReference>
<sequence>MNAADAVTVVVVDDEDLVREGLAAIIGSNPEFKVVAMAADGAQAIEAVRRTSPDVVLMDVRMPGIDGIEATKRIVASGASSRVLMLTTMETDETVAAALSAGATGFLLKSVPREQLWWGIRAAATGDALLAPTITRRLIEQYVAGVARPDAPTLSITDRQRDVVKLVARGESNAEIAASLFLAEATVKSHISDVLTRHGLRDRTQLVVLAYESGLVRPGDVTQG</sequence>
<feature type="domain" description="HTH luxR-type" evidence="6">
    <location>
        <begin position="149"/>
        <end position="214"/>
    </location>
</feature>
<dbReference type="EMBL" id="CP141059">
    <property type="protein sequence ID" value="WQQ26419.1"/>
    <property type="molecule type" value="Genomic_DNA"/>
</dbReference>
<keyword evidence="4" id="KW-0804">Transcription</keyword>
<dbReference type="Proteomes" id="UP001327225">
    <property type="component" value="Chromosome"/>
</dbReference>
<evidence type="ECO:0000256" key="1">
    <source>
        <dbReference type="ARBA" id="ARBA00022553"/>
    </source>
</evidence>
<dbReference type="RefSeq" id="WP_322454449.1">
    <property type="nucleotide sequence ID" value="NZ_CP141059.1"/>
</dbReference>
<dbReference type="Pfam" id="PF00072">
    <property type="entry name" value="Response_reg"/>
    <property type="match status" value="1"/>
</dbReference>
<dbReference type="PRINTS" id="PR00038">
    <property type="entry name" value="HTHLUXR"/>
</dbReference>
<evidence type="ECO:0000259" key="6">
    <source>
        <dbReference type="PROSITE" id="PS50043"/>
    </source>
</evidence>
<dbReference type="CDD" id="cd06170">
    <property type="entry name" value="LuxR_C_like"/>
    <property type="match status" value="1"/>
</dbReference>
<dbReference type="Gene3D" id="3.40.50.2300">
    <property type="match status" value="1"/>
</dbReference>
<protein>
    <submittedName>
        <fullName evidence="8">Response regulator transcription factor</fullName>
    </submittedName>
</protein>
<dbReference type="PANTHER" id="PTHR43214">
    <property type="entry name" value="TWO-COMPONENT RESPONSE REGULATOR"/>
    <property type="match status" value="1"/>
</dbReference>
<dbReference type="PROSITE" id="PS50110">
    <property type="entry name" value="RESPONSE_REGULATORY"/>
    <property type="match status" value="1"/>
</dbReference>
<dbReference type="InterPro" id="IPR000792">
    <property type="entry name" value="Tscrpt_reg_LuxR_C"/>
</dbReference>
<keyword evidence="3" id="KW-0238">DNA-binding</keyword>
<organism evidence="8 9">
    <name type="scientific">Nocardioides bizhenqiangii</name>
    <dbReference type="NCBI Taxonomy" id="3095076"/>
    <lineage>
        <taxon>Bacteria</taxon>
        <taxon>Bacillati</taxon>
        <taxon>Actinomycetota</taxon>
        <taxon>Actinomycetes</taxon>
        <taxon>Propionibacteriales</taxon>
        <taxon>Nocardioidaceae</taxon>
        <taxon>Nocardioides</taxon>
    </lineage>
</organism>
<evidence type="ECO:0000259" key="7">
    <source>
        <dbReference type="PROSITE" id="PS50110"/>
    </source>
</evidence>
<dbReference type="InterPro" id="IPR016032">
    <property type="entry name" value="Sig_transdc_resp-reg_C-effctor"/>
</dbReference>
<evidence type="ECO:0000313" key="9">
    <source>
        <dbReference type="Proteomes" id="UP001327225"/>
    </source>
</evidence>
<evidence type="ECO:0000313" key="8">
    <source>
        <dbReference type="EMBL" id="WQQ26419.1"/>
    </source>
</evidence>
<proteinExistence type="predicted"/>
<dbReference type="SUPFAM" id="SSF52172">
    <property type="entry name" value="CheY-like"/>
    <property type="match status" value="1"/>
</dbReference>
<dbReference type="InterPro" id="IPR039420">
    <property type="entry name" value="WalR-like"/>
</dbReference>
<keyword evidence="9" id="KW-1185">Reference proteome</keyword>
<evidence type="ECO:0000256" key="5">
    <source>
        <dbReference type="PROSITE-ProRule" id="PRU00169"/>
    </source>
</evidence>
<dbReference type="SMART" id="SM00421">
    <property type="entry name" value="HTH_LUXR"/>
    <property type="match status" value="1"/>
</dbReference>
<dbReference type="CDD" id="cd17535">
    <property type="entry name" value="REC_NarL-like"/>
    <property type="match status" value="1"/>
</dbReference>
<dbReference type="Pfam" id="PF00196">
    <property type="entry name" value="GerE"/>
    <property type="match status" value="1"/>
</dbReference>
<dbReference type="InterPro" id="IPR011006">
    <property type="entry name" value="CheY-like_superfamily"/>
</dbReference>
<dbReference type="SUPFAM" id="SSF46894">
    <property type="entry name" value="C-terminal effector domain of the bipartite response regulators"/>
    <property type="match status" value="1"/>
</dbReference>
<dbReference type="PANTHER" id="PTHR43214:SF24">
    <property type="entry name" value="TRANSCRIPTIONAL REGULATORY PROTEIN NARL-RELATED"/>
    <property type="match status" value="1"/>
</dbReference>
<dbReference type="InterPro" id="IPR058245">
    <property type="entry name" value="NreC/VraR/RcsB-like_REC"/>
</dbReference>
<accession>A0ABZ0ZRC8</accession>